<dbReference type="InterPro" id="IPR036513">
    <property type="entry name" value="STAS_dom_sf"/>
</dbReference>
<gene>
    <name evidence="2" type="ORF">FAA97_06995</name>
</gene>
<dbReference type="RefSeq" id="WP_136597830.1">
    <property type="nucleotide sequence ID" value="NZ_STGV01000002.1"/>
</dbReference>
<accession>A0A4S8P4H4</accession>
<keyword evidence="3" id="KW-1185">Reference proteome</keyword>
<dbReference type="AlphaFoldDB" id="A0A4S8P4H4"/>
<sequence>MATKKGDRKGLKLPAVLDLNEASNLKANLLSLRGAPLAIDASGVERVGTQCVQVLMAAAKAWESDKHPLSFEKASEAFLKTMQLIGVNIDHLLAKEIRK</sequence>
<comment type="caution">
    <text evidence="2">The sequence shown here is derived from an EMBL/GenBank/DDBJ whole genome shotgun (WGS) entry which is preliminary data.</text>
</comment>
<protein>
    <submittedName>
        <fullName evidence="2">STAS domain-containing protein</fullName>
    </submittedName>
</protein>
<evidence type="ECO:0000313" key="2">
    <source>
        <dbReference type="EMBL" id="THV23732.1"/>
    </source>
</evidence>
<dbReference type="EMBL" id="STGV01000002">
    <property type="protein sequence ID" value="THV23732.1"/>
    <property type="molecule type" value="Genomic_DNA"/>
</dbReference>
<reference evidence="2 3" key="1">
    <citation type="submission" date="2019-04" db="EMBL/GenBank/DDBJ databases">
        <title>Genome sequence of strain shin9-1.</title>
        <authorList>
            <person name="Gao J."/>
            <person name="Sun J."/>
        </authorList>
    </citation>
    <scope>NUCLEOTIDE SEQUENCE [LARGE SCALE GENOMIC DNA]</scope>
    <source>
        <strain evidence="3">shin9-1</strain>
    </source>
</reference>
<dbReference type="Proteomes" id="UP000308828">
    <property type="component" value="Unassembled WGS sequence"/>
</dbReference>
<evidence type="ECO:0000313" key="3">
    <source>
        <dbReference type="Proteomes" id="UP000308828"/>
    </source>
</evidence>
<dbReference type="Pfam" id="PF13466">
    <property type="entry name" value="STAS_2"/>
    <property type="match status" value="1"/>
</dbReference>
<dbReference type="Gene3D" id="3.30.750.24">
    <property type="entry name" value="STAS domain"/>
    <property type="match status" value="1"/>
</dbReference>
<name>A0A4S8P4H4_9HYPH</name>
<dbReference type="SUPFAM" id="SSF52091">
    <property type="entry name" value="SpoIIaa-like"/>
    <property type="match status" value="1"/>
</dbReference>
<proteinExistence type="predicted"/>
<dbReference type="InterPro" id="IPR058548">
    <property type="entry name" value="MlaB-like_STAS"/>
</dbReference>
<feature type="domain" description="MlaB-like STAS" evidence="1">
    <location>
        <begin position="11"/>
        <end position="87"/>
    </location>
</feature>
<organism evidence="2 3">
    <name type="scientific">Peteryoungia ipomoeae</name>
    <dbReference type="NCBI Taxonomy" id="1210932"/>
    <lineage>
        <taxon>Bacteria</taxon>
        <taxon>Pseudomonadati</taxon>
        <taxon>Pseudomonadota</taxon>
        <taxon>Alphaproteobacteria</taxon>
        <taxon>Hyphomicrobiales</taxon>
        <taxon>Rhizobiaceae</taxon>
        <taxon>Peteryoungia</taxon>
    </lineage>
</organism>
<evidence type="ECO:0000259" key="1">
    <source>
        <dbReference type="Pfam" id="PF13466"/>
    </source>
</evidence>
<dbReference type="OrthoDB" id="7280289at2"/>